<evidence type="ECO:0000313" key="4">
    <source>
        <dbReference type="EMBL" id="GJE55993.1"/>
    </source>
</evidence>
<keyword evidence="2" id="KW-0732">Signal</keyword>
<proteinExistence type="predicted"/>
<dbReference type="Gene3D" id="3.40.50.720">
    <property type="entry name" value="NAD(P)-binding Rossmann-like Domain"/>
    <property type="match status" value="1"/>
</dbReference>
<comment type="caution">
    <text evidence="4">The sequence shown here is derived from an EMBL/GenBank/DDBJ whole genome shotgun (WGS) entry which is preliminary data.</text>
</comment>
<dbReference type="SUPFAM" id="SSF51735">
    <property type="entry name" value="NAD(P)-binding Rossmann-fold domains"/>
    <property type="match status" value="1"/>
</dbReference>
<sequence length="242" mass="25753">MRFEFFRVRSWFLALAVLTGCLAQPALAQSETPAKKIGIIGAGNIGSTFGTFWVKAGYDVLFASRHPEELKPLVEKLGPKAHLGTPAEALTYADAVFLAVPYKAYPEFGKEHAAALKGKIVIDAGNATAARDGELRAEVDQNGIGVTSQKYLPEARIARAFNAANFKVFEKNTGRPAPRMAIPIAGDDPKAVETARTLVSDAGFDPVVVGALDAAKKFQMGQPGFGLELTAPELKEKLGVAP</sequence>
<keyword evidence="1" id="KW-0560">Oxidoreductase</keyword>
<gene>
    <name evidence="4" type="primary">proC_1</name>
    <name evidence="4" type="ORF">EKPJFOCH_2490</name>
</gene>
<dbReference type="PROSITE" id="PS51257">
    <property type="entry name" value="PROKAR_LIPOPROTEIN"/>
    <property type="match status" value="1"/>
</dbReference>
<dbReference type="RefSeq" id="WP_147820243.1">
    <property type="nucleotide sequence ID" value="NZ_BPRA01000010.1"/>
</dbReference>
<feature type="signal peptide" evidence="2">
    <location>
        <begin position="1"/>
        <end position="28"/>
    </location>
</feature>
<dbReference type="EMBL" id="BPRA01000010">
    <property type="protein sequence ID" value="GJE55993.1"/>
    <property type="molecule type" value="Genomic_DNA"/>
</dbReference>
<dbReference type="Pfam" id="PF03807">
    <property type="entry name" value="F420_oxidored"/>
    <property type="match status" value="1"/>
</dbReference>
<evidence type="ECO:0000256" key="1">
    <source>
        <dbReference type="ARBA" id="ARBA00023002"/>
    </source>
</evidence>
<dbReference type="InterPro" id="IPR028939">
    <property type="entry name" value="P5C_Rdtase_cat_N"/>
</dbReference>
<dbReference type="PANTHER" id="PTHR14239">
    <property type="entry name" value="DUDULIN-RELATED"/>
    <property type="match status" value="1"/>
</dbReference>
<name>A0ABQ4TKZ2_9HYPH</name>
<dbReference type="InterPro" id="IPR051267">
    <property type="entry name" value="STEAP_metalloreductase"/>
</dbReference>
<feature type="domain" description="Pyrroline-5-carboxylate reductase catalytic N-terminal" evidence="3">
    <location>
        <begin position="36"/>
        <end position="126"/>
    </location>
</feature>
<accession>A0ABQ4TKZ2</accession>
<reference evidence="4" key="1">
    <citation type="journal article" date="2021" name="Front. Microbiol.">
        <title>Comprehensive Comparative Genomics and Phenotyping of Methylobacterium Species.</title>
        <authorList>
            <person name="Alessa O."/>
            <person name="Ogura Y."/>
            <person name="Fujitani Y."/>
            <person name="Takami H."/>
            <person name="Hayashi T."/>
            <person name="Sahin N."/>
            <person name="Tani A."/>
        </authorList>
    </citation>
    <scope>NUCLEOTIDE SEQUENCE</scope>
    <source>
        <strain evidence="4">DSM 23674</strain>
    </source>
</reference>
<reference evidence="4" key="2">
    <citation type="submission" date="2021-08" db="EMBL/GenBank/DDBJ databases">
        <authorList>
            <person name="Tani A."/>
            <person name="Ola A."/>
            <person name="Ogura Y."/>
            <person name="Katsura K."/>
            <person name="Hayashi T."/>
        </authorList>
    </citation>
    <scope>NUCLEOTIDE SEQUENCE</scope>
    <source>
        <strain evidence="4">DSM 23674</strain>
    </source>
</reference>
<evidence type="ECO:0000259" key="3">
    <source>
        <dbReference type="Pfam" id="PF03807"/>
    </source>
</evidence>
<feature type="chain" id="PRO_5047480719" evidence="2">
    <location>
        <begin position="29"/>
        <end position="242"/>
    </location>
</feature>
<dbReference type="Proteomes" id="UP001055101">
    <property type="component" value="Unassembled WGS sequence"/>
</dbReference>
<keyword evidence="5" id="KW-1185">Reference proteome</keyword>
<evidence type="ECO:0000313" key="5">
    <source>
        <dbReference type="Proteomes" id="UP001055101"/>
    </source>
</evidence>
<evidence type="ECO:0000256" key="2">
    <source>
        <dbReference type="SAM" id="SignalP"/>
    </source>
</evidence>
<protein>
    <submittedName>
        <fullName evidence="4">Pyrroline-5-carboxylate reductase</fullName>
    </submittedName>
</protein>
<organism evidence="4 5">
    <name type="scientific">Methylobacterium thuringiense</name>
    <dbReference type="NCBI Taxonomy" id="1003091"/>
    <lineage>
        <taxon>Bacteria</taxon>
        <taxon>Pseudomonadati</taxon>
        <taxon>Pseudomonadota</taxon>
        <taxon>Alphaproteobacteria</taxon>
        <taxon>Hyphomicrobiales</taxon>
        <taxon>Methylobacteriaceae</taxon>
        <taxon>Methylobacterium</taxon>
    </lineage>
</organism>
<dbReference type="InterPro" id="IPR036291">
    <property type="entry name" value="NAD(P)-bd_dom_sf"/>
</dbReference>